<name>A0AAV5A9I4_9AGAM</name>
<evidence type="ECO:0000256" key="1">
    <source>
        <dbReference type="SAM" id="MobiDB-lite"/>
    </source>
</evidence>
<comment type="caution">
    <text evidence="2">The sequence shown here is derived from an EMBL/GenBank/DDBJ whole genome shotgun (WGS) entry which is preliminary data.</text>
</comment>
<dbReference type="AlphaFoldDB" id="A0AAV5A9I4"/>
<evidence type="ECO:0000313" key="3">
    <source>
        <dbReference type="Proteomes" id="UP001050691"/>
    </source>
</evidence>
<feature type="region of interest" description="Disordered" evidence="1">
    <location>
        <begin position="31"/>
        <end position="75"/>
    </location>
</feature>
<feature type="compositionally biased region" description="Polar residues" evidence="1">
    <location>
        <begin position="66"/>
        <end position="75"/>
    </location>
</feature>
<dbReference type="Proteomes" id="UP001050691">
    <property type="component" value="Unassembled WGS sequence"/>
</dbReference>
<dbReference type="EMBL" id="BPWL01000006">
    <property type="protein sequence ID" value="GJJ11266.1"/>
    <property type="molecule type" value="Genomic_DNA"/>
</dbReference>
<evidence type="ECO:0000313" key="2">
    <source>
        <dbReference type="EMBL" id="GJJ11266.1"/>
    </source>
</evidence>
<keyword evidence="3" id="KW-1185">Reference proteome</keyword>
<protein>
    <submittedName>
        <fullName evidence="2">Uncharacterized protein</fullName>
    </submittedName>
</protein>
<reference evidence="2" key="1">
    <citation type="submission" date="2021-10" db="EMBL/GenBank/DDBJ databases">
        <title>De novo Genome Assembly of Clathrus columnatus (Basidiomycota, Fungi) Using Illumina and Nanopore Sequence Data.</title>
        <authorList>
            <person name="Ogiso-Tanaka E."/>
            <person name="Itagaki H."/>
            <person name="Hosoya T."/>
            <person name="Hosaka K."/>
        </authorList>
    </citation>
    <scope>NUCLEOTIDE SEQUENCE</scope>
    <source>
        <strain evidence="2">MO-923</strain>
    </source>
</reference>
<proteinExistence type="predicted"/>
<sequence>MDVVPSRQNSMIEESSTVYKWIAETVRTPCDVGPSILRLNEDSTRDQPSGHLKNEEGHWDEPKRNTGGNHLTQRT</sequence>
<gene>
    <name evidence="2" type="ORF">Clacol_005498</name>
</gene>
<accession>A0AAV5A9I4</accession>
<feature type="compositionally biased region" description="Basic and acidic residues" evidence="1">
    <location>
        <begin position="52"/>
        <end position="64"/>
    </location>
</feature>
<organism evidence="2 3">
    <name type="scientific">Clathrus columnatus</name>
    <dbReference type="NCBI Taxonomy" id="1419009"/>
    <lineage>
        <taxon>Eukaryota</taxon>
        <taxon>Fungi</taxon>
        <taxon>Dikarya</taxon>
        <taxon>Basidiomycota</taxon>
        <taxon>Agaricomycotina</taxon>
        <taxon>Agaricomycetes</taxon>
        <taxon>Phallomycetidae</taxon>
        <taxon>Phallales</taxon>
        <taxon>Clathraceae</taxon>
        <taxon>Clathrus</taxon>
    </lineage>
</organism>